<evidence type="ECO:0000313" key="2">
    <source>
        <dbReference type="Proteomes" id="UP000749559"/>
    </source>
</evidence>
<dbReference type="Gene3D" id="1.20.58.60">
    <property type="match status" value="1"/>
</dbReference>
<sequence length="103" mass="11833">YEDDLDSVTSWIDETENRLKMEAELKIDLLDTAGQLSKAEAEHSLIEENKRSVDQLLERSNIVLQHHAEPKVSTTVVEQSTRYQALLAASKRTKSRFSQFQKD</sequence>
<protein>
    <submittedName>
        <fullName evidence="1">Uncharacterized protein</fullName>
    </submittedName>
</protein>
<comment type="caution">
    <text evidence="1">The sequence shown here is derived from an EMBL/GenBank/DDBJ whole genome shotgun (WGS) entry which is preliminary data.</text>
</comment>
<dbReference type="AlphaFoldDB" id="A0A8J1U3F8"/>
<dbReference type="EMBL" id="CAIIXF020000247">
    <property type="protein sequence ID" value="CAH1803090.1"/>
    <property type="molecule type" value="Genomic_DNA"/>
</dbReference>
<accession>A0A8J1U3F8</accession>
<reference evidence="1" key="1">
    <citation type="submission" date="2022-03" db="EMBL/GenBank/DDBJ databases">
        <authorList>
            <person name="Martin C."/>
        </authorList>
    </citation>
    <scope>NUCLEOTIDE SEQUENCE</scope>
</reference>
<dbReference type="SUPFAM" id="SSF46966">
    <property type="entry name" value="Spectrin repeat"/>
    <property type="match status" value="1"/>
</dbReference>
<organism evidence="1 2">
    <name type="scientific">Owenia fusiformis</name>
    <name type="common">Polychaete worm</name>
    <dbReference type="NCBI Taxonomy" id="6347"/>
    <lineage>
        <taxon>Eukaryota</taxon>
        <taxon>Metazoa</taxon>
        <taxon>Spiralia</taxon>
        <taxon>Lophotrochozoa</taxon>
        <taxon>Annelida</taxon>
        <taxon>Polychaeta</taxon>
        <taxon>Sedentaria</taxon>
        <taxon>Canalipalpata</taxon>
        <taxon>Sabellida</taxon>
        <taxon>Oweniida</taxon>
        <taxon>Oweniidae</taxon>
        <taxon>Owenia</taxon>
    </lineage>
</organism>
<evidence type="ECO:0000313" key="1">
    <source>
        <dbReference type="EMBL" id="CAH1803090.1"/>
    </source>
</evidence>
<feature type="non-terminal residue" evidence="1">
    <location>
        <position position="103"/>
    </location>
</feature>
<keyword evidence="2" id="KW-1185">Reference proteome</keyword>
<dbReference type="Pfam" id="PF00435">
    <property type="entry name" value="Spectrin"/>
    <property type="match status" value="1"/>
</dbReference>
<dbReference type="Proteomes" id="UP000749559">
    <property type="component" value="Unassembled WGS sequence"/>
</dbReference>
<feature type="non-terminal residue" evidence="1">
    <location>
        <position position="1"/>
    </location>
</feature>
<gene>
    <name evidence="1" type="ORF">OFUS_LOCUS26711</name>
</gene>
<dbReference type="InterPro" id="IPR002017">
    <property type="entry name" value="Spectrin_repeat"/>
</dbReference>
<name>A0A8J1U3F8_OWEFU</name>
<proteinExistence type="predicted"/>